<evidence type="ECO:0000313" key="2">
    <source>
        <dbReference type="Proteomes" id="UP001374579"/>
    </source>
</evidence>
<keyword evidence="2" id="KW-1185">Reference proteome</keyword>
<dbReference type="PANTHER" id="PTHR43313:SF50">
    <property type="entry name" value="GH26015P"/>
    <property type="match status" value="1"/>
</dbReference>
<dbReference type="Proteomes" id="UP001374579">
    <property type="component" value="Unassembled WGS sequence"/>
</dbReference>
<dbReference type="InterPro" id="IPR036291">
    <property type="entry name" value="NAD(P)-bd_dom_sf"/>
</dbReference>
<protein>
    <submittedName>
        <fullName evidence="1">Uncharacterized protein</fullName>
    </submittedName>
</protein>
<name>A0AAN9G994_9CAEN</name>
<evidence type="ECO:0000313" key="1">
    <source>
        <dbReference type="EMBL" id="KAK7099289.1"/>
    </source>
</evidence>
<gene>
    <name evidence="1" type="ORF">V1264_003448</name>
</gene>
<reference evidence="1 2" key="1">
    <citation type="submission" date="2024-02" db="EMBL/GenBank/DDBJ databases">
        <title>Chromosome-scale genome assembly of the rough periwinkle Littorina saxatilis.</title>
        <authorList>
            <person name="De Jode A."/>
            <person name="Faria R."/>
            <person name="Formenti G."/>
            <person name="Sims Y."/>
            <person name="Smith T.P."/>
            <person name="Tracey A."/>
            <person name="Wood J.M.D."/>
            <person name="Zagrodzka Z.B."/>
            <person name="Johannesson K."/>
            <person name="Butlin R.K."/>
            <person name="Leder E.H."/>
        </authorList>
    </citation>
    <scope>NUCLEOTIDE SEQUENCE [LARGE SCALE GENOMIC DNA]</scope>
    <source>
        <strain evidence="1">Snail1</strain>
        <tissue evidence="1">Muscle</tissue>
    </source>
</reference>
<dbReference type="GO" id="GO:0016491">
    <property type="term" value="F:oxidoreductase activity"/>
    <property type="evidence" value="ECO:0007669"/>
    <property type="project" value="TreeGrafter"/>
</dbReference>
<dbReference type="GO" id="GO:0008202">
    <property type="term" value="P:steroid metabolic process"/>
    <property type="evidence" value="ECO:0007669"/>
    <property type="project" value="TreeGrafter"/>
</dbReference>
<comment type="caution">
    <text evidence="1">The sequence shown here is derived from an EMBL/GenBank/DDBJ whole genome shotgun (WGS) entry which is preliminary data.</text>
</comment>
<sequence length="145" mass="16685">MSKHALLAYSDTLRQEMYKWDVHVAIIEPGAFYTGNTQEQVLKKRQTEIWESLDPETQDTYGKDYLNSMYSHFITTSQTFPADLTPTIRCIRSALLSMRPRARYPTGKGEELVICLHPFLPVWLADRIMATFGLLPRHLKPAALL</sequence>
<dbReference type="SUPFAM" id="SSF51735">
    <property type="entry name" value="NAD(P)-binding Rossmann-fold domains"/>
    <property type="match status" value="1"/>
</dbReference>
<dbReference type="Gene3D" id="3.40.50.720">
    <property type="entry name" value="NAD(P)-binding Rossmann-like Domain"/>
    <property type="match status" value="1"/>
</dbReference>
<proteinExistence type="predicted"/>
<dbReference type="EMBL" id="JBAMIC010000012">
    <property type="protein sequence ID" value="KAK7099289.1"/>
    <property type="molecule type" value="Genomic_DNA"/>
</dbReference>
<dbReference type="PANTHER" id="PTHR43313">
    <property type="entry name" value="SHORT-CHAIN DEHYDROGENASE/REDUCTASE FAMILY 9C"/>
    <property type="match status" value="1"/>
</dbReference>
<dbReference type="AlphaFoldDB" id="A0AAN9G994"/>
<organism evidence="1 2">
    <name type="scientific">Littorina saxatilis</name>
    <dbReference type="NCBI Taxonomy" id="31220"/>
    <lineage>
        <taxon>Eukaryota</taxon>
        <taxon>Metazoa</taxon>
        <taxon>Spiralia</taxon>
        <taxon>Lophotrochozoa</taxon>
        <taxon>Mollusca</taxon>
        <taxon>Gastropoda</taxon>
        <taxon>Caenogastropoda</taxon>
        <taxon>Littorinimorpha</taxon>
        <taxon>Littorinoidea</taxon>
        <taxon>Littorinidae</taxon>
        <taxon>Littorina</taxon>
    </lineage>
</organism>
<accession>A0AAN9G994</accession>